<dbReference type="InterPro" id="IPR012337">
    <property type="entry name" value="RNaseH-like_sf"/>
</dbReference>
<protein>
    <recommendedName>
        <fullName evidence="2">Reverse transcriptase domain-containing protein</fullName>
    </recommendedName>
</protein>
<dbReference type="InterPro" id="IPR036397">
    <property type="entry name" value="RNaseH_sf"/>
</dbReference>
<dbReference type="Gene3D" id="3.30.420.10">
    <property type="entry name" value="Ribonuclease H-like superfamily/Ribonuclease H"/>
    <property type="match status" value="1"/>
</dbReference>
<accession>A0A2N9IPY7</accession>
<dbReference type="CDD" id="cd06222">
    <property type="entry name" value="RNase_H_like"/>
    <property type="match status" value="1"/>
</dbReference>
<evidence type="ECO:0000313" key="3">
    <source>
        <dbReference type="EMBL" id="SPD26061.1"/>
    </source>
</evidence>
<dbReference type="SUPFAM" id="SSF56219">
    <property type="entry name" value="DNase I-like"/>
    <property type="match status" value="1"/>
</dbReference>
<dbReference type="InterPro" id="IPR005135">
    <property type="entry name" value="Endo/exonuclease/phosphatase"/>
</dbReference>
<dbReference type="PANTHER" id="PTHR33116">
    <property type="entry name" value="REVERSE TRANSCRIPTASE ZINC-BINDING DOMAIN-CONTAINING PROTEIN-RELATED-RELATED"/>
    <property type="match status" value="1"/>
</dbReference>
<dbReference type="InterPro" id="IPR044730">
    <property type="entry name" value="RNase_H-like_dom_plant"/>
</dbReference>
<dbReference type="EMBL" id="OIVN01006142">
    <property type="protein sequence ID" value="SPD26061.1"/>
    <property type="molecule type" value="Genomic_DNA"/>
</dbReference>
<dbReference type="InterPro" id="IPR002156">
    <property type="entry name" value="RNaseH_domain"/>
</dbReference>
<dbReference type="PANTHER" id="PTHR33116:SF86">
    <property type="entry name" value="REVERSE TRANSCRIPTASE DOMAIN-CONTAINING PROTEIN"/>
    <property type="match status" value="1"/>
</dbReference>
<sequence>MDLERVLVNEPWSFDKSLVVFQRLMEDGPINDTLFSHVSFWVQLHNLPIQHMTEEAAITIGKSIGEVEKVAARDDERGGENCIRIRVRMDVMRPLCRERMVKMEEGKKRWVAFRYERLPNFCYWCGLFDHGEKDCDIGLRQRHADSVEEFQFGAWLRASSDRPPPKTAVMVSGILPRGREKPPNEPRRNPTPETSEPQASPHRHNQVPDSMQPDLETDMEVEQNPGITDCTPPRKSTMDLFNAQICEIDQAINYIPEKVTIEEQNPVLVHNFPSQLNAITTPCAQLMQPESTPRPPLVQELAQLVRLKDPSVLFLSETWTDEDRLEVLRSNPWRFICFYGAPETHLRENSWNLLRTLKNQHNLPWCCVGDFNEIIRNSEKSGRRNQSERQMQGFKNVIDECGFIDLGFRGFPFTWCNNKRGSATTWLRLDRFMATNEWVLRFHTAMVHHLDSVASDHKPIWLTLSSIHGQRTWRRLFRFENMWRDDPTCETTITTAWVPRTKGSPMEQVQAKISRCSNKLKKWSQELLLREEKMWRQRSCTSWLKEGDRNTRFFHSRASHRRRRNSLVVLRLENGELITDLEQIGSQFMDYYQELFIVAPLEEVEAILEGIQPRVTDEMNMKLTCQFTELDVTTAMKQMAPLKAPGPDGMPPVFYQSCWHVVGKDVVAAVLSCLNSGKIPTSLNHSYVTLIPKTKSPEKVMEYRPISLCNVVYKLISKVLANRLKKVLPHVVSETQSAFVPGTMITDNVLIAFETLHHMHNQRSGKVGSMVLKLDMSKAYDRVEWGFLKQVMIKMGFCDKWISLIMECISTVTYSLLINGEPTAHIIPTRGIRQGDPISPYLFLLCAEGLNDLLQQATIQGEIHGVSLCRRGPKITNLFFADGSLLFCRATTLECQKFQDILQLYEKASGQQLNRAKTTLFFSRNTPTTVQEELKDILGVPSIKQYEQYLGLPSLVGKEKIICFSQIKEKVWSKIKGWKEKLLSQAGREILIKAVVQAIPTYTMNCFKLLVKLCKDIEGIIRRFWWGQKNDQRKIHWISWDKLCQPKGREGLGFKELQKFNIALLAKQFWRLMHVKNSLFFKVFSAKFFPNGNILEAPEKNSGSFAWRSILKAKELILSGSSLRVGDGANIKIKGTKWLLDEGHQRIISPIPDLPSDAKVRDLIHGTPPIWNTNLIRTIFLPYDAEAILKIPLSDRSPPDRLIWHANRDGKFTVRSGYHLLLRESRTSNPECSRQGEPDPLWKTIWAAQIPAKSNNEFVALQMIAHQSYNSLVKQIMELASPLPLETFAMTCWLLWNKRNQSRLQKPSAEYSTIWSRAQDLLHEYISVTHTEKTVTPQLPHVKWKPPSHHLYKANFDGAFFKESNEGGIGVVIRNQAGLAIATLSQKLAATHSIEMTEALAARRAILFAKKVGLTNVAFKGDAENVIRDLSSPEILHSAYGLVIEDAKSMLLAFQDFSLSHTRRSGNMVAHALARRATQC</sequence>
<dbReference type="Pfam" id="PF03372">
    <property type="entry name" value="Exo_endo_phos"/>
    <property type="match status" value="1"/>
</dbReference>
<feature type="domain" description="Reverse transcriptase" evidence="2">
    <location>
        <begin position="672"/>
        <end position="954"/>
    </location>
</feature>
<proteinExistence type="predicted"/>
<dbReference type="Gene3D" id="3.60.10.10">
    <property type="entry name" value="Endonuclease/exonuclease/phosphatase"/>
    <property type="match status" value="1"/>
</dbReference>
<dbReference type="InterPro" id="IPR036691">
    <property type="entry name" value="Endo/exonu/phosph_ase_sf"/>
</dbReference>
<gene>
    <name evidence="3" type="ORF">FSB_LOCUS53943</name>
</gene>
<evidence type="ECO:0000259" key="2">
    <source>
        <dbReference type="PROSITE" id="PS50878"/>
    </source>
</evidence>
<dbReference type="GO" id="GO:0004523">
    <property type="term" value="F:RNA-DNA hybrid ribonuclease activity"/>
    <property type="evidence" value="ECO:0007669"/>
    <property type="project" value="InterPro"/>
</dbReference>
<dbReference type="PROSITE" id="PS50878">
    <property type="entry name" value="RT_POL"/>
    <property type="match status" value="1"/>
</dbReference>
<name>A0A2N9IPY7_FAGSY</name>
<feature type="compositionally biased region" description="Basic and acidic residues" evidence="1">
    <location>
        <begin position="177"/>
        <end position="190"/>
    </location>
</feature>
<dbReference type="Pfam" id="PF14392">
    <property type="entry name" value="zf-CCHC_4"/>
    <property type="match status" value="1"/>
</dbReference>
<reference evidence="3" key="1">
    <citation type="submission" date="2018-02" db="EMBL/GenBank/DDBJ databases">
        <authorList>
            <person name="Cohen D.B."/>
            <person name="Kent A.D."/>
        </authorList>
    </citation>
    <scope>NUCLEOTIDE SEQUENCE</scope>
</reference>
<dbReference type="CDD" id="cd01650">
    <property type="entry name" value="RT_nLTR_like"/>
    <property type="match status" value="1"/>
</dbReference>
<organism evidence="3">
    <name type="scientific">Fagus sylvatica</name>
    <name type="common">Beechnut</name>
    <dbReference type="NCBI Taxonomy" id="28930"/>
    <lineage>
        <taxon>Eukaryota</taxon>
        <taxon>Viridiplantae</taxon>
        <taxon>Streptophyta</taxon>
        <taxon>Embryophyta</taxon>
        <taxon>Tracheophyta</taxon>
        <taxon>Spermatophyta</taxon>
        <taxon>Magnoliopsida</taxon>
        <taxon>eudicotyledons</taxon>
        <taxon>Gunneridae</taxon>
        <taxon>Pentapetalae</taxon>
        <taxon>rosids</taxon>
        <taxon>fabids</taxon>
        <taxon>Fagales</taxon>
        <taxon>Fagaceae</taxon>
        <taxon>Fagus</taxon>
    </lineage>
</organism>
<dbReference type="Pfam" id="PF00078">
    <property type="entry name" value="RVT_1"/>
    <property type="match status" value="1"/>
</dbReference>
<dbReference type="InterPro" id="IPR025836">
    <property type="entry name" value="Zn_knuckle_CX2CX4HX4C"/>
</dbReference>
<dbReference type="InterPro" id="IPR043502">
    <property type="entry name" value="DNA/RNA_pol_sf"/>
</dbReference>
<evidence type="ECO:0000256" key="1">
    <source>
        <dbReference type="SAM" id="MobiDB-lite"/>
    </source>
</evidence>
<dbReference type="Pfam" id="PF13456">
    <property type="entry name" value="RVT_3"/>
    <property type="match status" value="1"/>
</dbReference>
<dbReference type="GO" id="GO:0003676">
    <property type="term" value="F:nucleic acid binding"/>
    <property type="evidence" value="ECO:0007669"/>
    <property type="project" value="InterPro"/>
</dbReference>
<dbReference type="InterPro" id="IPR000477">
    <property type="entry name" value="RT_dom"/>
</dbReference>
<dbReference type="SUPFAM" id="SSF56672">
    <property type="entry name" value="DNA/RNA polymerases"/>
    <property type="match status" value="1"/>
</dbReference>
<dbReference type="SUPFAM" id="SSF53098">
    <property type="entry name" value="Ribonuclease H-like"/>
    <property type="match status" value="1"/>
</dbReference>
<feature type="region of interest" description="Disordered" evidence="1">
    <location>
        <begin position="158"/>
        <end position="212"/>
    </location>
</feature>